<dbReference type="EMBL" id="DS016885">
    <property type="protein sequence ID" value="KOB88112.1"/>
    <property type="molecule type" value="Genomic_DNA"/>
</dbReference>
<dbReference type="KEGG" id="pfd:PFDG_04585"/>
<name>A0A0L7M5G6_PLAF4</name>
<sequence>MVRIEYQKLFLNMFMFIVVFSNVKERQHYVKDYVANVFPKNPNFKDNSEVIKDAFSY</sequence>
<organism evidence="1 2">
    <name type="scientific">Plasmodium falciparum (isolate Dd2)</name>
    <dbReference type="NCBI Taxonomy" id="57267"/>
    <lineage>
        <taxon>Eukaryota</taxon>
        <taxon>Sar</taxon>
        <taxon>Alveolata</taxon>
        <taxon>Apicomplexa</taxon>
        <taxon>Aconoidasida</taxon>
        <taxon>Haemosporida</taxon>
        <taxon>Plasmodiidae</taxon>
        <taxon>Plasmodium</taxon>
        <taxon>Plasmodium (Laverania)</taxon>
    </lineage>
</organism>
<evidence type="ECO:0000313" key="1">
    <source>
        <dbReference type="EMBL" id="KOB88112.1"/>
    </source>
</evidence>
<protein>
    <submittedName>
        <fullName evidence="1">Uncharacterized protein</fullName>
    </submittedName>
</protein>
<dbReference type="AlphaFoldDB" id="A0A0L7M5G6"/>
<reference evidence="2" key="1">
    <citation type="submission" date="2006-09" db="EMBL/GenBank/DDBJ databases">
        <title>Annotation of Plasmodium falciparum Dd2.</title>
        <authorList>
            <consortium name="The Broad Institute Genome Sequencing Platform"/>
            <person name="Volkman S.K."/>
            <person name="Neafsey D.E."/>
            <person name="Dash A.P."/>
            <person name="Chitnis C.E."/>
            <person name="Hartl D.L."/>
            <person name="Young S.K."/>
            <person name="Zeng Q."/>
            <person name="Koehrsen M."/>
            <person name="Alvarado L."/>
            <person name="Berlin A."/>
            <person name="Borenstein D."/>
            <person name="Chapman S.B."/>
            <person name="Chen Z."/>
            <person name="Engels R."/>
            <person name="Freedman E."/>
            <person name="Gellesch M."/>
            <person name="Goldberg J."/>
            <person name="Griggs A."/>
            <person name="Gujja S."/>
            <person name="Heilman E.R."/>
            <person name="Heiman D.I."/>
            <person name="Howarth C."/>
            <person name="Jen D."/>
            <person name="Larson L."/>
            <person name="Mehta T."/>
            <person name="Neiman D."/>
            <person name="Park D."/>
            <person name="Pearson M."/>
            <person name="Roberts A."/>
            <person name="Saif S."/>
            <person name="Shea T."/>
            <person name="Shenoy N."/>
            <person name="Sisk P."/>
            <person name="Stolte C."/>
            <person name="Sykes S."/>
            <person name="Walk T."/>
            <person name="White J."/>
            <person name="Yandava C."/>
            <person name="Haas B."/>
            <person name="Henn M.R."/>
            <person name="Nusbaum C."/>
            <person name="Birren B."/>
        </authorList>
    </citation>
    <scope>NUCLEOTIDE SEQUENCE [LARGE SCALE GENOMIC DNA]</scope>
</reference>
<dbReference type="Proteomes" id="UP000054282">
    <property type="component" value="Unassembled WGS sequence"/>
</dbReference>
<gene>
    <name evidence="1" type="ORF">PFDG_04585</name>
</gene>
<accession>A0A0L7M5G6</accession>
<reference evidence="2" key="2">
    <citation type="submission" date="2006-09" db="EMBL/GenBank/DDBJ databases">
        <title>The genome sequence of Plasmodium falciparum Dd2.</title>
        <authorList>
            <consortium name="The Broad Institute Genome Sequencing Platform"/>
            <person name="Birren B."/>
            <person name="Lander E."/>
            <person name="Galagan J."/>
            <person name="Nusbaum C."/>
            <person name="Devon K."/>
            <person name="Henn M."/>
            <person name="Jaffe D."/>
            <person name="Butler J."/>
            <person name="Alvarez P."/>
            <person name="Gnerre S."/>
            <person name="Grabherr M."/>
            <person name="Kleber M."/>
            <person name="Mauceli E."/>
            <person name="Brockman W."/>
            <person name="MacCallum I.A."/>
            <person name="Rounsley S."/>
            <person name="Young S."/>
            <person name="LaButti K."/>
            <person name="Pushparaj V."/>
            <person name="DeCaprio D."/>
            <person name="Crawford M."/>
            <person name="Koehrsen M."/>
            <person name="Engels R."/>
            <person name="Montgomery P."/>
            <person name="Pearson M."/>
            <person name="Howarth C."/>
            <person name="Larson L."/>
            <person name="Luoma S."/>
            <person name="White J."/>
            <person name="Kodira C."/>
            <person name="Zeng Q."/>
            <person name="O'Leary S."/>
            <person name="Yandava C."/>
            <person name="Alvarado L."/>
            <person name="Wirth D."/>
            <person name="Volkman S."/>
            <person name="Hartl D."/>
        </authorList>
    </citation>
    <scope>NUCLEOTIDE SEQUENCE [LARGE SCALE GENOMIC DNA]</scope>
</reference>
<proteinExistence type="predicted"/>
<evidence type="ECO:0000313" key="2">
    <source>
        <dbReference type="Proteomes" id="UP000054282"/>
    </source>
</evidence>